<dbReference type="InterPro" id="IPR005303">
    <property type="entry name" value="MOCOS_middle"/>
</dbReference>
<dbReference type="SUPFAM" id="SSF50800">
    <property type="entry name" value="PK beta-barrel domain-like"/>
    <property type="match status" value="1"/>
</dbReference>
<dbReference type="OrthoDB" id="9793178at2"/>
<dbReference type="InterPro" id="IPR011037">
    <property type="entry name" value="Pyrv_Knase-like_insert_dom_sf"/>
</dbReference>
<keyword evidence="3" id="KW-1185">Reference proteome</keyword>
<evidence type="ECO:0000313" key="2">
    <source>
        <dbReference type="EMBL" id="OLF09481.1"/>
    </source>
</evidence>
<proteinExistence type="predicted"/>
<dbReference type="EMBL" id="MSIF01000009">
    <property type="protein sequence ID" value="OLF09481.1"/>
    <property type="molecule type" value="Genomic_DNA"/>
</dbReference>
<dbReference type="AlphaFoldDB" id="A0A7Z1AXR0"/>
<protein>
    <recommendedName>
        <fullName evidence="1">MOSC domain-containing protein</fullName>
    </recommendedName>
</protein>
<evidence type="ECO:0000313" key="3">
    <source>
        <dbReference type="Proteomes" id="UP000185696"/>
    </source>
</evidence>
<dbReference type="Proteomes" id="UP000185696">
    <property type="component" value="Unassembled WGS sequence"/>
</dbReference>
<dbReference type="GO" id="GO:0030170">
    <property type="term" value="F:pyridoxal phosphate binding"/>
    <property type="evidence" value="ECO:0007669"/>
    <property type="project" value="InterPro"/>
</dbReference>
<dbReference type="PANTHER" id="PTHR14237:SF19">
    <property type="entry name" value="MITOCHONDRIAL AMIDOXIME REDUCING COMPONENT 1"/>
    <property type="match status" value="1"/>
</dbReference>
<name>A0A7Z1AXR0_9PSEU</name>
<accession>A0A7Z1AXR0</accession>
<organism evidence="2 3">
    <name type="scientific">Actinophytocola xinjiangensis</name>
    <dbReference type="NCBI Taxonomy" id="485602"/>
    <lineage>
        <taxon>Bacteria</taxon>
        <taxon>Bacillati</taxon>
        <taxon>Actinomycetota</taxon>
        <taxon>Actinomycetes</taxon>
        <taxon>Pseudonocardiales</taxon>
        <taxon>Pseudonocardiaceae</taxon>
    </lineage>
</organism>
<dbReference type="GO" id="GO:0030151">
    <property type="term" value="F:molybdenum ion binding"/>
    <property type="evidence" value="ECO:0007669"/>
    <property type="project" value="InterPro"/>
</dbReference>
<dbReference type="GO" id="GO:0003824">
    <property type="term" value="F:catalytic activity"/>
    <property type="evidence" value="ECO:0007669"/>
    <property type="project" value="InterPro"/>
</dbReference>
<sequence length="270" mass="28713">MATVSALAYYPVKGCAGVSVPGFEITATGPVHDRVFMFVSAGEGVFRSQRRTPRLALVRPEVVHEGAKLTLAAPGVAELTIDVVTDGPRRRVDVHGVWQGDGVDQGEDVAGWASEVLGEPVRLVRVPADHDRSVDERHGPITFTDSTPLHLTSLASLDELNARILERGGDAVPMERFRPNIVVAGLDGPFAEDAVRGYGIGGVALRWVKPDVRCAVTMVDQVSGSPSGPEPLRTLATFRREPAGGVSFGVKLAVDRPGRIAVGDEIVLSE</sequence>
<gene>
    <name evidence="2" type="ORF">BLA60_20205</name>
</gene>
<dbReference type="PANTHER" id="PTHR14237">
    <property type="entry name" value="MOLYBDOPTERIN COFACTOR SULFURASE MOSC"/>
    <property type="match status" value="1"/>
</dbReference>
<comment type="caution">
    <text evidence="2">The sequence shown here is derived from an EMBL/GenBank/DDBJ whole genome shotgun (WGS) entry which is preliminary data.</text>
</comment>
<dbReference type="InterPro" id="IPR005302">
    <property type="entry name" value="MoCF_Sase_C"/>
</dbReference>
<dbReference type="PROSITE" id="PS51340">
    <property type="entry name" value="MOSC"/>
    <property type="match status" value="1"/>
</dbReference>
<reference evidence="2 3" key="1">
    <citation type="submission" date="2016-12" db="EMBL/GenBank/DDBJ databases">
        <title>The draft genome sequence of Actinophytocola xinjiangensis.</title>
        <authorList>
            <person name="Wang W."/>
            <person name="Yuan L."/>
        </authorList>
    </citation>
    <scope>NUCLEOTIDE SEQUENCE [LARGE SCALE GENOMIC DNA]</scope>
    <source>
        <strain evidence="2 3">CGMCC 4.4663</strain>
    </source>
</reference>
<feature type="domain" description="MOSC" evidence="1">
    <location>
        <begin position="118"/>
        <end position="269"/>
    </location>
</feature>
<dbReference type="RefSeq" id="WP_075134473.1">
    <property type="nucleotide sequence ID" value="NZ_MSIF01000009.1"/>
</dbReference>
<dbReference type="SUPFAM" id="SSF141673">
    <property type="entry name" value="MOSC N-terminal domain-like"/>
    <property type="match status" value="1"/>
</dbReference>
<dbReference type="Pfam" id="PF03473">
    <property type="entry name" value="MOSC"/>
    <property type="match status" value="1"/>
</dbReference>
<evidence type="ECO:0000259" key="1">
    <source>
        <dbReference type="PROSITE" id="PS51340"/>
    </source>
</evidence>
<dbReference type="Pfam" id="PF03476">
    <property type="entry name" value="MOSC_N"/>
    <property type="match status" value="1"/>
</dbReference>